<comment type="caution">
    <text evidence="2">The sequence shown here is derived from an EMBL/GenBank/DDBJ whole genome shotgun (WGS) entry which is preliminary data.</text>
</comment>
<name>A0AA39YMJ9_9PEZI</name>
<accession>A0AA39YMJ9</accession>
<dbReference type="Proteomes" id="UP001175001">
    <property type="component" value="Unassembled WGS sequence"/>
</dbReference>
<feature type="compositionally biased region" description="Polar residues" evidence="1">
    <location>
        <begin position="1"/>
        <end position="16"/>
    </location>
</feature>
<gene>
    <name evidence="2" type="ORF">DIS24_g5308</name>
</gene>
<feature type="compositionally biased region" description="Low complexity" evidence="1">
    <location>
        <begin position="48"/>
        <end position="71"/>
    </location>
</feature>
<evidence type="ECO:0000313" key="3">
    <source>
        <dbReference type="Proteomes" id="UP001175001"/>
    </source>
</evidence>
<feature type="region of interest" description="Disordered" evidence="1">
    <location>
        <begin position="1"/>
        <end position="100"/>
    </location>
</feature>
<proteinExistence type="predicted"/>
<feature type="compositionally biased region" description="Basic and acidic residues" evidence="1">
    <location>
        <begin position="73"/>
        <end position="100"/>
    </location>
</feature>
<dbReference type="EMBL" id="JAUJDW010000021">
    <property type="protein sequence ID" value="KAK0654387.1"/>
    <property type="molecule type" value="Genomic_DNA"/>
</dbReference>
<evidence type="ECO:0000313" key="2">
    <source>
        <dbReference type="EMBL" id="KAK0654387.1"/>
    </source>
</evidence>
<sequence length="119" mass="12764">MASQNTPARSASSAQPSKAKEASDTFLPGRHSTDTVSTLPEYTEKSDNNNNGGSNAESSTTSSKKSKLSSTFDRVKAKMGGEPDDPERAEKKARRREEYEKLGLGDRTKYGVGGMGWSG</sequence>
<evidence type="ECO:0000256" key="1">
    <source>
        <dbReference type="SAM" id="MobiDB-lite"/>
    </source>
</evidence>
<keyword evidence="3" id="KW-1185">Reference proteome</keyword>
<protein>
    <submittedName>
        <fullName evidence="2">Uncharacterized protein</fullName>
    </submittedName>
</protein>
<organism evidence="2 3">
    <name type="scientific">Lasiodiplodia hormozganensis</name>
    <dbReference type="NCBI Taxonomy" id="869390"/>
    <lineage>
        <taxon>Eukaryota</taxon>
        <taxon>Fungi</taxon>
        <taxon>Dikarya</taxon>
        <taxon>Ascomycota</taxon>
        <taxon>Pezizomycotina</taxon>
        <taxon>Dothideomycetes</taxon>
        <taxon>Dothideomycetes incertae sedis</taxon>
        <taxon>Botryosphaeriales</taxon>
        <taxon>Botryosphaeriaceae</taxon>
        <taxon>Lasiodiplodia</taxon>
    </lineage>
</organism>
<reference evidence="2" key="1">
    <citation type="submission" date="2023-06" db="EMBL/GenBank/DDBJ databases">
        <title>Multi-omics analyses reveal the molecular pathogenesis toolkit of Lasiodiplodia hormozganensis, a cross-kingdom pathogen.</title>
        <authorList>
            <person name="Felix C."/>
            <person name="Meneses R."/>
            <person name="Goncalves M.F.M."/>
            <person name="Tilleman L."/>
            <person name="Duarte A.S."/>
            <person name="Jorrin-Novo J.V."/>
            <person name="Van De Peer Y."/>
            <person name="Deforce D."/>
            <person name="Van Nieuwerburgh F."/>
            <person name="Esteves A.C."/>
            <person name="Alves A."/>
        </authorList>
    </citation>
    <scope>NUCLEOTIDE SEQUENCE</scope>
    <source>
        <strain evidence="2">CBS 339.90</strain>
    </source>
</reference>
<dbReference type="AlphaFoldDB" id="A0AA39YMJ9"/>